<comment type="caution">
    <text evidence="2">The sequence shown here is derived from an EMBL/GenBank/DDBJ whole genome shotgun (WGS) entry which is preliminary data.</text>
</comment>
<evidence type="ECO:0000256" key="1">
    <source>
        <dbReference type="SAM" id="MobiDB-lite"/>
    </source>
</evidence>
<proteinExistence type="predicted"/>
<sequence>MSDNSDDAELCMNGQHAFWAGKPFDPEQPTLWRYGWLSAAAMARTTLDEHRAVLEAIPQIRDALCEANAAVRALLPAKATPRQRQLASSAAHLIDETLPRLECPAAGAPLPGPAPLSHSRPGRVRSKRRT</sequence>
<feature type="compositionally biased region" description="Basic residues" evidence="1">
    <location>
        <begin position="120"/>
        <end position="130"/>
    </location>
</feature>
<dbReference type="EMBL" id="FNJC01000004">
    <property type="protein sequence ID" value="SDP39469.1"/>
    <property type="molecule type" value="Genomic_DNA"/>
</dbReference>
<name>A0A1H0SD80_9HYPH</name>
<feature type="region of interest" description="Disordered" evidence="1">
    <location>
        <begin position="104"/>
        <end position="130"/>
    </location>
</feature>
<protein>
    <submittedName>
        <fullName evidence="2">Uncharacterized protein</fullName>
    </submittedName>
</protein>
<organism evidence="2 3">
    <name type="scientific">Filomicrobium insigne</name>
    <dbReference type="NCBI Taxonomy" id="418854"/>
    <lineage>
        <taxon>Bacteria</taxon>
        <taxon>Pseudomonadati</taxon>
        <taxon>Pseudomonadota</taxon>
        <taxon>Alphaproteobacteria</taxon>
        <taxon>Hyphomicrobiales</taxon>
        <taxon>Hyphomicrobiaceae</taxon>
        <taxon>Filomicrobium</taxon>
    </lineage>
</organism>
<gene>
    <name evidence="2" type="ORF">SAMN04488061_2836</name>
</gene>
<dbReference type="RefSeq" id="WP_090229597.1">
    <property type="nucleotide sequence ID" value="NZ_FNJC01000004.1"/>
</dbReference>
<dbReference type="Proteomes" id="UP000198795">
    <property type="component" value="Unassembled WGS sequence"/>
</dbReference>
<evidence type="ECO:0000313" key="2">
    <source>
        <dbReference type="EMBL" id="SDP39469.1"/>
    </source>
</evidence>
<keyword evidence="3" id="KW-1185">Reference proteome</keyword>
<reference evidence="2 3" key="1">
    <citation type="submission" date="2016-10" db="EMBL/GenBank/DDBJ databases">
        <authorList>
            <person name="Varghese N."/>
            <person name="Submissions S."/>
        </authorList>
    </citation>
    <scope>NUCLEOTIDE SEQUENCE [LARGE SCALE GENOMIC DNA]</scope>
    <source>
        <strain evidence="2 3">CGMCC 1.6497</strain>
    </source>
</reference>
<accession>A0A1H0SD80</accession>
<evidence type="ECO:0000313" key="3">
    <source>
        <dbReference type="Proteomes" id="UP000198795"/>
    </source>
</evidence>